<keyword evidence="11" id="KW-0067">ATP-binding</keyword>
<dbReference type="KEGG" id="ncb:C0V82_23790"/>
<feature type="domain" description="Histidine kinase" evidence="18">
    <location>
        <begin position="397"/>
        <end position="609"/>
    </location>
</feature>
<feature type="transmembrane region" description="Helical" evidence="17">
    <location>
        <begin position="35"/>
        <end position="55"/>
    </location>
</feature>
<dbReference type="PRINTS" id="PR00344">
    <property type="entry name" value="BCTRLSENSOR"/>
</dbReference>
<evidence type="ECO:0000256" key="8">
    <source>
        <dbReference type="ARBA" id="ARBA00022692"/>
    </source>
</evidence>
<dbReference type="Pfam" id="PF02518">
    <property type="entry name" value="HATPase_c"/>
    <property type="match status" value="1"/>
</dbReference>
<comment type="subcellular location">
    <subcellularLocation>
        <location evidence="2">Cell inner membrane</location>
        <topology evidence="2">Multi-pass membrane protein</topology>
    </subcellularLocation>
</comment>
<dbReference type="PROSITE" id="PS50109">
    <property type="entry name" value="HIS_KIN"/>
    <property type="match status" value="1"/>
</dbReference>
<dbReference type="SMART" id="SM00387">
    <property type="entry name" value="HATPase_c"/>
    <property type="match status" value="1"/>
</dbReference>
<evidence type="ECO:0000256" key="15">
    <source>
        <dbReference type="ARBA" id="ARBA00059004"/>
    </source>
</evidence>
<dbReference type="SUPFAM" id="SSF47384">
    <property type="entry name" value="Homodimeric domain of signal transducing histidine kinase"/>
    <property type="match status" value="1"/>
</dbReference>
<dbReference type="PIRSF" id="PIRSF036431">
    <property type="entry name" value="STHK_DctB"/>
    <property type="match status" value="1"/>
</dbReference>
<accession>A0A2K9NJX9</accession>
<dbReference type="EMBL" id="CP025613">
    <property type="protein sequence ID" value="AUN33388.1"/>
    <property type="molecule type" value="Genomic_DNA"/>
</dbReference>
<dbReference type="AlphaFoldDB" id="A0A2K9NJX9"/>
<keyword evidence="13" id="KW-0902">Two-component regulatory system</keyword>
<dbReference type="InterPro" id="IPR029151">
    <property type="entry name" value="Sensor-like_sf"/>
</dbReference>
<evidence type="ECO:0000313" key="19">
    <source>
        <dbReference type="EMBL" id="AUN33388.1"/>
    </source>
</evidence>
<keyword evidence="8 17" id="KW-0812">Transmembrane</keyword>
<evidence type="ECO:0000313" key="20">
    <source>
        <dbReference type="Proteomes" id="UP000234752"/>
    </source>
</evidence>
<protein>
    <recommendedName>
        <fullName evidence="16">C4-dicarboxylate transport sensor protein DctB</fullName>
        <ecNumber evidence="3">2.7.13.3</ecNumber>
    </recommendedName>
</protein>
<gene>
    <name evidence="19" type="ORF">C0V82_23790</name>
</gene>
<dbReference type="InterPro" id="IPR036890">
    <property type="entry name" value="HATPase_C_sf"/>
</dbReference>
<dbReference type="CDD" id="cd00082">
    <property type="entry name" value="HisKA"/>
    <property type="match status" value="1"/>
</dbReference>
<dbReference type="InterPro" id="IPR005467">
    <property type="entry name" value="His_kinase_dom"/>
</dbReference>
<dbReference type="FunFam" id="3.30.450.20:FF:000127">
    <property type="entry name" value="C4-dicarboxylate transport sensor protein"/>
    <property type="match status" value="1"/>
</dbReference>
<keyword evidence="14 17" id="KW-0472">Membrane</keyword>
<dbReference type="Gene3D" id="1.10.287.130">
    <property type="match status" value="1"/>
</dbReference>
<feature type="transmembrane region" description="Helical" evidence="17">
    <location>
        <begin position="321"/>
        <end position="340"/>
    </location>
</feature>
<dbReference type="InterPro" id="IPR036097">
    <property type="entry name" value="HisK_dim/P_sf"/>
</dbReference>
<evidence type="ECO:0000256" key="11">
    <source>
        <dbReference type="ARBA" id="ARBA00022840"/>
    </source>
</evidence>
<dbReference type="InterPro" id="IPR003594">
    <property type="entry name" value="HATPase_dom"/>
</dbReference>
<evidence type="ECO:0000256" key="12">
    <source>
        <dbReference type="ARBA" id="ARBA00022989"/>
    </source>
</evidence>
<dbReference type="Gene3D" id="3.30.450.20">
    <property type="entry name" value="PAS domain"/>
    <property type="match status" value="2"/>
</dbReference>
<comment type="catalytic activity">
    <reaction evidence="1">
        <text>ATP + protein L-histidine = ADP + protein N-phospho-L-histidine.</text>
        <dbReference type="EC" id="2.7.13.3"/>
    </reaction>
</comment>
<evidence type="ECO:0000256" key="5">
    <source>
        <dbReference type="ARBA" id="ARBA00022519"/>
    </source>
</evidence>
<dbReference type="EC" id="2.7.13.3" evidence="3"/>
<keyword evidence="10 19" id="KW-0418">Kinase</keyword>
<keyword evidence="19" id="KW-0614">Plasmid</keyword>
<geneLocation type="plasmid" evidence="19 20">
    <name>unnamed1</name>
</geneLocation>
<keyword evidence="7" id="KW-0808">Transferase</keyword>
<dbReference type="Gene3D" id="3.30.565.10">
    <property type="entry name" value="Histidine kinase-like ATPase, C-terminal domain"/>
    <property type="match status" value="1"/>
</dbReference>
<evidence type="ECO:0000256" key="4">
    <source>
        <dbReference type="ARBA" id="ARBA00022475"/>
    </source>
</evidence>
<dbReference type="InterPro" id="IPR017055">
    <property type="entry name" value="Sig_transdc_His_kinase_DctB"/>
</dbReference>
<dbReference type="Gene3D" id="6.10.250.3020">
    <property type="match status" value="1"/>
</dbReference>
<keyword evidence="6" id="KW-0597">Phosphoprotein</keyword>
<evidence type="ECO:0000259" key="18">
    <source>
        <dbReference type="PROSITE" id="PS50109"/>
    </source>
</evidence>
<keyword evidence="12 17" id="KW-1133">Transmembrane helix</keyword>
<evidence type="ECO:0000256" key="1">
    <source>
        <dbReference type="ARBA" id="ARBA00000085"/>
    </source>
</evidence>
<sequence>MRARAVWCGLAGRWPAPYPGSAMTIAPSTPRPGRVGTGLITGLGFALLALVLAWAGGKLAAGISRDALLDQAGPRRDLLIAGLRSELTRHETTPAILGLSRTLRTALQSPDDPAATEAANIYMEQIAARTGAAALYLMDTGGTTLAASNWRQADSFVGRNFAYRPYFREALASGAGRFYGVGTTSREPGHYFARALEEGGLTLGITVVKVSLAPVEKSWAGLSDRILVVDGNGVVILSSVPDWTFRTLVPLSDAEKVRLADTRQYEGVALRGLDWRPGADGTVTLAGATVTYLASDSAVEGTPWRLYLLSSLDGVQMARDVGRVGGVGVAALCLLGWLYWRQRRRTRRAWERSAAALEREVTARTAELVAANEDLRRAQDDLVQAAKLAALGQLSAGITHELNQPLAALRTFSDNAAAFLERGKLDRVEENLRHIAGLTERMARITGQLRTFARRSDNRPEDVAVAGATDNALTLLAEKMRRVGAEIVLDLADGLAVRCDPLRLEQVLVNLIGNALDAVTGQEVRRVMVSGEVAGERVLLRVADTGPGIADNHMPHLFEPFFTTKPPGVGLGLGLVISASIIRDHDGSLTAANGPEGGAVFSIDLPAAEGV</sequence>
<keyword evidence="4" id="KW-1003">Cell membrane</keyword>
<reference evidence="19 20" key="1">
    <citation type="submission" date="2017-12" db="EMBL/GenBank/DDBJ databases">
        <title>Genomes of bacteria within cyanobacterial aggregates.</title>
        <authorList>
            <person name="Cai H."/>
        </authorList>
    </citation>
    <scope>NUCLEOTIDE SEQUENCE [LARGE SCALE GENOMIC DNA]</scope>
    <source>
        <strain evidence="19 20">TH16</strain>
        <plasmid evidence="19 20">unnamed1</plasmid>
    </source>
</reference>
<keyword evidence="20" id="KW-1185">Reference proteome</keyword>
<dbReference type="GO" id="GO:0005886">
    <property type="term" value="C:plasma membrane"/>
    <property type="evidence" value="ECO:0007669"/>
    <property type="project" value="UniProtKB-SubCell"/>
</dbReference>
<evidence type="ECO:0000256" key="9">
    <source>
        <dbReference type="ARBA" id="ARBA00022741"/>
    </source>
</evidence>
<evidence type="ECO:0000256" key="7">
    <source>
        <dbReference type="ARBA" id="ARBA00022679"/>
    </source>
</evidence>
<dbReference type="GO" id="GO:0005524">
    <property type="term" value="F:ATP binding"/>
    <property type="evidence" value="ECO:0007669"/>
    <property type="project" value="UniProtKB-KW"/>
</dbReference>
<evidence type="ECO:0000256" key="17">
    <source>
        <dbReference type="SAM" id="Phobius"/>
    </source>
</evidence>
<evidence type="ECO:0000256" key="10">
    <source>
        <dbReference type="ARBA" id="ARBA00022777"/>
    </source>
</evidence>
<evidence type="ECO:0000256" key="14">
    <source>
        <dbReference type="ARBA" id="ARBA00023136"/>
    </source>
</evidence>
<dbReference type="InterPro" id="IPR003661">
    <property type="entry name" value="HisK_dim/P_dom"/>
</dbReference>
<evidence type="ECO:0000256" key="13">
    <source>
        <dbReference type="ARBA" id="ARBA00023012"/>
    </source>
</evidence>
<dbReference type="SUPFAM" id="SSF55874">
    <property type="entry name" value="ATPase domain of HSP90 chaperone/DNA topoisomerase II/histidine kinase"/>
    <property type="match status" value="1"/>
</dbReference>
<evidence type="ECO:0000256" key="16">
    <source>
        <dbReference type="ARBA" id="ARBA00073143"/>
    </source>
</evidence>
<dbReference type="SUPFAM" id="SSF103190">
    <property type="entry name" value="Sensory domain-like"/>
    <property type="match status" value="1"/>
</dbReference>
<dbReference type="FunFam" id="1.10.287.130:FF:000049">
    <property type="entry name" value="C4-dicarboxylate transport sensor protein DctB"/>
    <property type="match status" value="1"/>
</dbReference>
<evidence type="ECO:0000256" key="6">
    <source>
        <dbReference type="ARBA" id="ARBA00022553"/>
    </source>
</evidence>
<evidence type="ECO:0000256" key="2">
    <source>
        <dbReference type="ARBA" id="ARBA00004429"/>
    </source>
</evidence>
<name>A0A2K9NJX9_9PROT</name>
<organism evidence="19 20">
    <name type="scientific">Niveispirillum cyanobacteriorum</name>
    <dbReference type="NCBI Taxonomy" id="1612173"/>
    <lineage>
        <taxon>Bacteria</taxon>
        <taxon>Pseudomonadati</taxon>
        <taxon>Pseudomonadota</taxon>
        <taxon>Alphaproteobacteria</taxon>
        <taxon>Rhodospirillales</taxon>
        <taxon>Azospirillaceae</taxon>
        <taxon>Niveispirillum</taxon>
    </lineage>
</organism>
<dbReference type="Pfam" id="PF00512">
    <property type="entry name" value="HisKA"/>
    <property type="match status" value="1"/>
</dbReference>
<keyword evidence="9" id="KW-0547">Nucleotide-binding</keyword>
<comment type="function">
    <text evidence="15">Member of the two-component regulatory system DctB/DctD involved in the transport of C4-dicarboxylates. DctB functions as a membrane-associated protein kinase that phosphorylates DctD in response to environmental signals.</text>
</comment>
<dbReference type="InterPro" id="IPR004358">
    <property type="entry name" value="Sig_transdc_His_kin-like_C"/>
</dbReference>
<keyword evidence="5" id="KW-0997">Cell inner membrane</keyword>
<proteinExistence type="predicted"/>
<dbReference type="Proteomes" id="UP000234752">
    <property type="component" value="Plasmid unnamed1"/>
</dbReference>
<dbReference type="PANTHER" id="PTHR43065:SF46">
    <property type="entry name" value="C4-DICARBOXYLATE TRANSPORT SENSOR PROTEIN DCTB"/>
    <property type="match status" value="1"/>
</dbReference>
<dbReference type="GO" id="GO:0000155">
    <property type="term" value="F:phosphorelay sensor kinase activity"/>
    <property type="evidence" value="ECO:0007669"/>
    <property type="project" value="InterPro"/>
</dbReference>
<evidence type="ECO:0000256" key="3">
    <source>
        <dbReference type="ARBA" id="ARBA00012438"/>
    </source>
</evidence>
<dbReference type="PANTHER" id="PTHR43065">
    <property type="entry name" value="SENSOR HISTIDINE KINASE"/>
    <property type="match status" value="1"/>
</dbReference>
<dbReference type="SMART" id="SM00388">
    <property type="entry name" value="HisKA"/>
    <property type="match status" value="1"/>
</dbReference>